<protein>
    <submittedName>
        <fullName evidence="7">DUF1232 domain-containing protein</fullName>
    </submittedName>
</protein>
<dbReference type="SMART" id="SM00530">
    <property type="entry name" value="HTH_XRE"/>
    <property type="match status" value="1"/>
</dbReference>
<comment type="caution">
    <text evidence="7">The sequence shown here is derived from an EMBL/GenBank/DDBJ whole genome shotgun (WGS) entry which is preliminary data.</text>
</comment>
<dbReference type="EMBL" id="JARMAB010000013">
    <property type="protein sequence ID" value="MED1203552.1"/>
    <property type="molecule type" value="Genomic_DNA"/>
</dbReference>
<keyword evidence="3 5" id="KW-1133">Transmembrane helix</keyword>
<name>A0ABU6MJY4_9BACI</name>
<dbReference type="InterPro" id="IPR001387">
    <property type="entry name" value="Cro/C1-type_HTH"/>
</dbReference>
<dbReference type="CDD" id="cd00093">
    <property type="entry name" value="HTH_XRE"/>
    <property type="match status" value="1"/>
</dbReference>
<keyword evidence="4 5" id="KW-0472">Membrane</keyword>
<keyword evidence="2 5" id="KW-0812">Transmembrane</keyword>
<organism evidence="7 8">
    <name type="scientific">Heyndrickxia acidicola</name>
    <dbReference type="NCBI Taxonomy" id="209389"/>
    <lineage>
        <taxon>Bacteria</taxon>
        <taxon>Bacillati</taxon>
        <taxon>Bacillota</taxon>
        <taxon>Bacilli</taxon>
        <taxon>Bacillales</taxon>
        <taxon>Bacillaceae</taxon>
        <taxon>Heyndrickxia</taxon>
    </lineage>
</organism>
<dbReference type="Gene3D" id="1.10.260.40">
    <property type="entry name" value="lambda repressor-like DNA-binding domains"/>
    <property type="match status" value="1"/>
</dbReference>
<comment type="subcellular location">
    <subcellularLocation>
        <location evidence="1">Endomembrane system</location>
        <topology evidence="1">Multi-pass membrane protein</topology>
    </subcellularLocation>
</comment>
<dbReference type="InterPro" id="IPR010652">
    <property type="entry name" value="DUF1232"/>
</dbReference>
<evidence type="ECO:0000256" key="5">
    <source>
        <dbReference type="SAM" id="Phobius"/>
    </source>
</evidence>
<accession>A0ABU6MJY4</accession>
<dbReference type="PROSITE" id="PS50943">
    <property type="entry name" value="HTH_CROC1"/>
    <property type="match status" value="1"/>
</dbReference>
<sequence length="220" mass="24854">MPEVRKKSKVGLLIKERLKERSLSMSKLSELTKIDTATISRIINSKRKASPEHLRKIAECLEIPISELFVATGYLPESEVEKQYTDDLHSSIDTIQTILETSNLLDKKFTIKHVEQKLTTYAKFSKTEEGKEIILTGFEEKLQKVGGIGPIISQLKDMFDRFRLKKGTPSELAIMGGALIYFILPVDLIPDYIFPIGYLDDAIVVQLALSLLQKKEASKL</sequence>
<evidence type="ECO:0000256" key="1">
    <source>
        <dbReference type="ARBA" id="ARBA00004127"/>
    </source>
</evidence>
<dbReference type="Pfam" id="PF06803">
    <property type="entry name" value="DUF1232"/>
    <property type="match status" value="1"/>
</dbReference>
<dbReference type="Proteomes" id="UP001341444">
    <property type="component" value="Unassembled WGS sequence"/>
</dbReference>
<evidence type="ECO:0000313" key="7">
    <source>
        <dbReference type="EMBL" id="MED1203552.1"/>
    </source>
</evidence>
<evidence type="ECO:0000259" key="6">
    <source>
        <dbReference type="PROSITE" id="PS50943"/>
    </source>
</evidence>
<proteinExistence type="predicted"/>
<dbReference type="InterPro" id="IPR010982">
    <property type="entry name" value="Lambda_DNA-bd_dom_sf"/>
</dbReference>
<feature type="transmembrane region" description="Helical" evidence="5">
    <location>
        <begin position="168"/>
        <end position="186"/>
    </location>
</feature>
<reference evidence="7 8" key="1">
    <citation type="submission" date="2023-03" db="EMBL/GenBank/DDBJ databases">
        <title>Bacillus Genome Sequencing.</title>
        <authorList>
            <person name="Dunlap C."/>
        </authorList>
    </citation>
    <scope>NUCLEOTIDE SEQUENCE [LARGE SCALE GENOMIC DNA]</scope>
    <source>
        <strain evidence="7 8">B-23453</strain>
    </source>
</reference>
<keyword evidence="8" id="KW-1185">Reference proteome</keyword>
<dbReference type="SUPFAM" id="SSF47413">
    <property type="entry name" value="lambda repressor-like DNA-binding domains"/>
    <property type="match status" value="1"/>
</dbReference>
<evidence type="ECO:0000256" key="2">
    <source>
        <dbReference type="ARBA" id="ARBA00022692"/>
    </source>
</evidence>
<evidence type="ECO:0000256" key="3">
    <source>
        <dbReference type="ARBA" id="ARBA00022989"/>
    </source>
</evidence>
<gene>
    <name evidence="7" type="ORF">P4T90_10750</name>
</gene>
<evidence type="ECO:0000256" key="4">
    <source>
        <dbReference type="ARBA" id="ARBA00023136"/>
    </source>
</evidence>
<dbReference type="Pfam" id="PF01381">
    <property type="entry name" value="HTH_3"/>
    <property type="match status" value="1"/>
</dbReference>
<feature type="domain" description="HTH cro/C1-type" evidence="6">
    <location>
        <begin position="14"/>
        <end position="68"/>
    </location>
</feature>
<evidence type="ECO:0000313" key="8">
    <source>
        <dbReference type="Proteomes" id="UP001341444"/>
    </source>
</evidence>
<dbReference type="RefSeq" id="WP_066271182.1">
    <property type="nucleotide sequence ID" value="NZ_JARMAB010000013.1"/>
</dbReference>